<dbReference type="EMBL" id="VJMH01007015">
    <property type="protein sequence ID" value="KAF0686067.1"/>
    <property type="molecule type" value="Genomic_DNA"/>
</dbReference>
<evidence type="ECO:0000313" key="2">
    <source>
        <dbReference type="EMBL" id="VFT98700.1"/>
    </source>
</evidence>
<protein>
    <submittedName>
        <fullName evidence="2">Aste57867_22032 protein</fullName>
    </submittedName>
</protein>
<evidence type="ECO:0000313" key="3">
    <source>
        <dbReference type="Proteomes" id="UP000332933"/>
    </source>
</evidence>
<reference evidence="1" key="2">
    <citation type="submission" date="2019-06" db="EMBL/GenBank/DDBJ databases">
        <title>Genomics analysis of Aphanomyces spp. identifies a new class of oomycete effector associated with host adaptation.</title>
        <authorList>
            <person name="Gaulin E."/>
        </authorList>
    </citation>
    <scope>NUCLEOTIDE SEQUENCE</scope>
    <source>
        <strain evidence="1">CBS 578.67</strain>
    </source>
</reference>
<sequence length="131" mass="14092">MQLTGRLNPCGQVVNTLLAPSKDNVLLSAMATSLDVADINLICAHDSPPSICLGGFLAPSVAYLQTFIVPTTAATLNAMARVAVANVRIGQPSLLQYVRENQTQPLQMLTLPLSDASDPTFDFWSMSRTWT</sequence>
<organism evidence="2 3">
    <name type="scientific">Aphanomyces stellatus</name>
    <dbReference type="NCBI Taxonomy" id="120398"/>
    <lineage>
        <taxon>Eukaryota</taxon>
        <taxon>Sar</taxon>
        <taxon>Stramenopiles</taxon>
        <taxon>Oomycota</taxon>
        <taxon>Saprolegniomycetes</taxon>
        <taxon>Saprolegniales</taxon>
        <taxon>Verrucalvaceae</taxon>
        <taxon>Aphanomyces</taxon>
    </lineage>
</organism>
<keyword evidence="3" id="KW-1185">Reference proteome</keyword>
<name>A0A485LKH1_9STRA</name>
<proteinExistence type="predicted"/>
<dbReference type="Proteomes" id="UP000332933">
    <property type="component" value="Unassembled WGS sequence"/>
</dbReference>
<accession>A0A485LKH1</accession>
<dbReference type="EMBL" id="CAADRA010007041">
    <property type="protein sequence ID" value="VFT98700.1"/>
    <property type="molecule type" value="Genomic_DNA"/>
</dbReference>
<reference evidence="2 3" key="1">
    <citation type="submission" date="2019-03" db="EMBL/GenBank/DDBJ databases">
        <authorList>
            <person name="Gaulin E."/>
            <person name="Dumas B."/>
        </authorList>
    </citation>
    <scope>NUCLEOTIDE SEQUENCE [LARGE SCALE GENOMIC DNA]</scope>
    <source>
        <strain evidence="2">CBS 568.67</strain>
    </source>
</reference>
<evidence type="ECO:0000313" key="1">
    <source>
        <dbReference type="EMBL" id="KAF0686067.1"/>
    </source>
</evidence>
<dbReference type="AlphaFoldDB" id="A0A485LKH1"/>
<gene>
    <name evidence="2" type="primary">Aste57867_22032</name>
    <name evidence="1" type="ORF">As57867_021963</name>
    <name evidence="2" type="ORF">ASTE57867_22032</name>
</gene>